<proteinExistence type="predicted"/>
<feature type="compositionally biased region" description="Polar residues" evidence="1">
    <location>
        <begin position="1"/>
        <end position="17"/>
    </location>
</feature>
<name>A0A0C9XWV4_9AGAR</name>
<dbReference type="HOGENOM" id="CLU_2671447_0_0_1"/>
<dbReference type="EMBL" id="KN838538">
    <property type="protein sequence ID" value="KIK09476.1"/>
    <property type="molecule type" value="Genomic_DNA"/>
</dbReference>
<sequence>MTQTVNRGTTSTRNRPSAGQIEKAKAVSTPPKPVNDEEIRIMCVPCSIAESMLIRLSRVMGRSGAGKSSVRKRGI</sequence>
<evidence type="ECO:0000313" key="3">
    <source>
        <dbReference type="Proteomes" id="UP000054477"/>
    </source>
</evidence>
<reference evidence="3" key="2">
    <citation type="submission" date="2015-01" db="EMBL/GenBank/DDBJ databases">
        <title>Evolutionary Origins and Diversification of the Mycorrhizal Mutualists.</title>
        <authorList>
            <consortium name="DOE Joint Genome Institute"/>
            <consortium name="Mycorrhizal Genomics Consortium"/>
            <person name="Kohler A."/>
            <person name="Kuo A."/>
            <person name="Nagy L.G."/>
            <person name="Floudas D."/>
            <person name="Copeland A."/>
            <person name="Barry K.W."/>
            <person name="Cichocki N."/>
            <person name="Veneault-Fourrey C."/>
            <person name="LaButti K."/>
            <person name="Lindquist E.A."/>
            <person name="Lipzen A."/>
            <person name="Lundell T."/>
            <person name="Morin E."/>
            <person name="Murat C."/>
            <person name="Riley R."/>
            <person name="Ohm R."/>
            <person name="Sun H."/>
            <person name="Tunlid A."/>
            <person name="Henrissat B."/>
            <person name="Grigoriev I.V."/>
            <person name="Hibbett D.S."/>
            <person name="Martin F."/>
        </authorList>
    </citation>
    <scope>NUCLEOTIDE SEQUENCE [LARGE SCALE GENOMIC DNA]</scope>
    <source>
        <strain evidence="3">LaAM-08-1</strain>
    </source>
</reference>
<reference evidence="2 3" key="1">
    <citation type="submission" date="2014-04" db="EMBL/GenBank/DDBJ databases">
        <authorList>
            <consortium name="DOE Joint Genome Institute"/>
            <person name="Kuo A."/>
            <person name="Kohler A."/>
            <person name="Nagy L.G."/>
            <person name="Floudas D."/>
            <person name="Copeland A."/>
            <person name="Barry K.W."/>
            <person name="Cichocki N."/>
            <person name="Veneault-Fourrey C."/>
            <person name="LaButti K."/>
            <person name="Lindquist E.A."/>
            <person name="Lipzen A."/>
            <person name="Lundell T."/>
            <person name="Morin E."/>
            <person name="Murat C."/>
            <person name="Sun H."/>
            <person name="Tunlid A."/>
            <person name="Henrissat B."/>
            <person name="Grigoriev I.V."/>
            <person name="Hibbett D.S."/>
            <person name="Martin F."/>
            <person name="Nordberg H.P."/>
            <person name="Cantor M.N."/>
            <person name="Hua S.X."/>
        </authorList>
    </citation>
    <scope>NUCLEOTIDE SEQUENCE [LARGE SCALE GENOMIC DNA]</scope>
    <source>
        <strain evidence="2 3">LaAM-08-1</strain>
    </source>
</reference>
<organism evidence="2 3">
    <name type="scientific">Laccaria amethystina LaAM-08-1</name>
    <dbReference type="NCBI Taxonomy" id="1095629"/>
    <lineage>
        <taxon>Eukaryota</taxon>
        <taxon>Fungi</taxon>
        <taxon>Dikarya</taxon>
        <taxon>Basidiomycota</taxon>
        <taxon>Agaricomycotina</taxon>
        <taxon>Agaricomycetes</taxon>
        <taxon>Agaricomycetidae</taxon>
        <taxon>Agaricales</taxon>
        <taxon>Agaricineae</taxon>
        <taxon>Hydnangiaceae</taxon>
        <taxon>Laccaria</taxon>
    </lineage>
</organism>
<dbReference type="AlphaFoldDB" id="A0A0C9XWV4"/>
<dbReference type="Proteomes" id="UP000054477">
    <property type="component" value="Unassembled WGS sequence"/>
</dbReference>
<gene>
    <name evidence="2" type="ORF">K443DRAFT_671383</name>
</gene>
<evidence type="ECO:0000256" key="1">
    <source>
        <dbReference type="SAM" id="MobiDB-lite"/>
    </source>
</evidence>
<accession>A0A0C9XWV4</accession>
<protein>
    <submittedName>
        <fullName evidence="2">Uncharacterized protein</fullName>
    </submittedName>
</protein>
<feature type="region of interest" description="Disordered" evidence="1">
    <location>
        <begin position="1"/>
        <end position="34"/>
    </location>
</feature>
<evidence type="ECO:0000313" key="2">
    <source>
        <dbReference type="EMBL" id="KIK09476.1"/>
    </source>
</evidence>
<keyword evidence="3" id="KW-1185">Reference proteome</keyword>